<feature type="coiled-coil region" evidence="1">
    <location>
        <begin position="53"/>
        <end position="91"/>
    </location>
</feature>
<evidence type="ECO:0000313" key="3">
    <source>
        <dbReference type="EnsemblMetazoa" id="XP_003244627.1"/>
    </source>
</evidence>
<evidence type="ECO:0000256" key="1">
    <source>
        <dbReference type="SAM" id="Coils"/>
    </source>
</evidence>
<name>A0A8R2AGR3_ACYPI</name>
<organism evidence="3 4">
    <name type="scientific">Acyrthosiphon pisum</name>
    <name type="common">Pea aphid</name>
    <dbReference type="NCBI Taxonomy" id="7029"/>
    <lineage>
        <taxon>Eukaryota</taxon>
        <taxon>Metazoa</taxon>
        <taxon>Ecdysozoa</taxon>
        <taxon>Arthropoda</taxon>
        <taxon>Hexapoda</taxon>
        <taxon>Insecta</taxon>
        <taxon>Pterygota</taxon>
        <taxon>Neoptera</taxon>
        <taxon>Paraneoptera</taxon>
        <taxon>Hemiptera</taxon>
        <taxon>Sternorrhyncha</taxon>
        <taxon>Aphidomorpha</taxon>
        <taxon>Aphidoidea</taxon>
        <taxon>Aphididae</taxon>
        <taxon>Macrosiphini</taxon>
        <taxon>Acyrthosiphon</taxon>
    </lineage>
</organism>
<accession>A0A8R2AGR3</accession>
<dbReference type="Proteomes" id="UP000007819">
    <property type="component" value="Chromosome A2"/>
</dbReference>
<proteinExistence type="predicted"/>
<dbReference type="KEGG" id="api:100572574"/>
<protein>
    <recommendedName>
        <fullName evidence="2">CCDC92/74 N-terminal domain-containing protein</fullName>
    </recommendedName>
</protein>
<dbReference type="RefSeq" id="XP_003244627.1">
    <property type="nucleotide sequence ID" value="XM_003244579.3"/>
</dbReference>
<sequence length="262" mass="30328">MEFKITKYLPRFKEELPPINRPARSTSSNIIKNPKTSIEPTELLNKIDPLILVAQYERDINRMKMNHNQMLEELYKELEILRSKNRDLLDELIIMNGGNYCCKHLENLSYDILKSNASDNQKQLSDILNNAKIHQISTEDIKNDKNYNYKKELPELITVGNKFISKDIENKSNLLLQEQLYKSNKLIDALRQENIQQKAELNSLNSLLNKGLKMTGVGLDNGLIRKNLNSGKRFLSSFSHPTISYMDIMSSEESLQPISRNE</sequence>
<keyword evidence="1" id="KW-0175">Coiled coil</keyword>
<reference evidence="3" key="2">
    <citation type="submission" date="2022-06" db="UniProtKB">
        <authorList>
            <consortium name="EnsemblMetazoa"/>
        </authorList>
    </citation>
    <scope>IDENTIFICATION</scope>
</reference>
<dbReference type="GeneID" id="100572574"/>
<dbReference type="InterPro" id="IPR039496">
    <property type="entry name" value="CCDC92/74_N"/>
</dbReference>
<reference evidence="4" key="1">
    <citation type="submission" date="2010-06" db="EMBL/GenBank/DDBJ databases">
        <authorList>
            <person name="Jiang H."/>
            <person name="Abraham K."/>
            <person name="Ali S."/>
            <person name="Alsbrooks S.L."/>
            <person name="Anim B.N."/>
            <person name="Anosike U.S."/>
            <person name="Attaway T."/>
            <person name="Bandaranaike D.P."/>
            <person name="Battles P.K."/>
            <person name="Bell S.N."/>
            <person name="Bell A.V."/>
            <person name="Beltran B."/>
            <person name="Bickham C."/>
            <person name="Bustamante Y."/>
            <person name="Caleb T."/>
            <person name="Canada A."/>
            <person name="Cardenas V."/>
            <person name="Carter K."/>
            <person name="Chacko J."/>
            <person name="Chandrabose M.N."/>
            <person name="Chavez D."/>
            <person name="Chavez A."/>
            <person name="Chen L."/>
            <person name="Chu H.-S."/>
            <person name="Claassen K.J."/>
            <person name="Cockrell R."/>
            <person name="Collins M."/>
            <person name="Cooper J.A."/>
            <person name="Cree A."/>
            <person name="Curry S.M."/>
            <person name="Da Y."/>
            <person name="Dao M.D."/>
            <person name="Das B."/>
            <person name="Davila M.-L."/>
            <person name="Davy-Carroll L."/>
            <person name="Denson S."/>
            <person name="Dinh H."/>
            <person name="Ebong V.E."/>
            <person name="Edwards J.R."/>
            <person name="Egan A."/>
            <person name="El-Daye J."/>
            <person name="Escobedo L."/>
            <person name="Fernandez S."/>
            <person name="Fernando P.R."/>
            <person name="Flagg N."/>
            <person name="Forbes L.D."/>
            <person name="Fowler R.G."/>
            <person name="Fu Q."/>
            <person name="Gabisi R.A."/>
            <person name="Ganer J."/>
            <person name="Garbino Pronczuk A."/>
            <person name="Garcia R.M."/>
            <person name="Garner T."/>
            <person name="Garrett T.E."/>
            <person name="Gonzalez D.A."/>
            <person name="Hamid H."/>
            <person name="Hawkins E.S."/>
            <person name="Hirani K."/>
            <person name="Hogues M.E."/>
            <person name="Hollins B."/>
            <person name="Hsiao C.-H."/>
            <person name="Jabil R."/>
            <person name="James M.L."/>
            <person name="Jhangiani S.N."/>
            <person name="Johnson B."/>
            <person name="Johnson Q."/>
            <person name="Joshi V."/>
            <person name="Kalu J.B."/>
            <person name="Kam C."/>
            <person name="Kashfia A."/>
            <person name="Keebler J."/>
            <person name="Kisamo H."/>
            <person name="Kovar C.L."/>
            <person name="Lago L.A."/>
            <person name="Lai C.-Y."/>
            <person name="Laidlaw J."/>
            <person name="Lara F."/>
            <person name="Le T.-K."/>
            <person name="Lee S.L."/>
            <person name="Legall F.H."/>
            <person name="Lemon S.J."/>
            <person name="Lewis L.R."/>
            <person name="Li B."/>
            <person name="Liu Y."/>
            <person name="Liu Y.-S."/>
            <person name="Lopez J."/>
            <person name="Lozado R.J."/>
            <person name="Lu J."/>
            <person name="Madu R.C."/>
            <person name="Maheshwari M."/>
            <person name="Maheshwari R."/>
            <person name="Malloy K."/>
            <person name="Martinez E."/>
            <person name="Mathew T."/>
            <person name="Mercado I.C."/>
            <person name="Mercado C."/>
            <person name="Meyer B."/>
            <person name="Montgomery K."/>
            <person name="Morgan M.B."/>
            <person name="Munidasa M."/>
            <person name="Nazareth L.V."/>
            <person name="Nelson J."/>
            <person name="Ng B.M."/>
            <person name="Nguyen N.B."/>
            <person name="Nguyen P.Q."/>
            <person name="Nguyen T."/>
            <person name="Obregon M."/>
            <person name="Okwuonu G.O."/>
            <person name="Onwere C.G."/>
            <person name="Orozco G."/>
            <person name="Parra A."/>
            <person name="Patel S."/>
            <person name="Patil S."/>
            <person name="Perez A."/>
            <person name="Perez Y."/>
            <person name="Pham C."/>
            <person name="Primus E.L."/>
            <person name="Pu L.-L."/>
            <person name="Puazo M."/>
            <person name="Qin X."/>
            <person name="Quiroz J.B."/>
            <person name="Reese J."/>
            <person name="Richards S."/>
            <person name="Rives C.M."/>
            <person name="Robberts R."/>
            <person name="Ruiz S.J."/>
            <person name="Ruiz M.J."/>
            <person name="Santibanez J."/>
            <person name="Schneider B.W."/>
            <person name="Sisson I."/>
            <person name="Smith M."/>
            <person name="Sodergren E."/>
            <person name="Song X.-Z."/>
            <person name="Song B.B."/>
            <person name="Summersgill H."/>
            <person name="Thelus R."/>
            <person name="Thornton R.D."/>
            <person name="Trejos Z.Y."/>
            <person name="Usmani K."/>
            <person name="Vattathil S."/>
            <person name="Villasana D."/>
            <person name="Walker D.L."/>
            <person name="Wang S."/>
            <person name="Wang K."/>
            <person name="White C.S."/>
            <person name="Williams A.C."/>
            <person name="Williamson J."/>
            <person name="Wilson K."/>
            <person name="Woghiren I.O."/>
            <person name="Woodworth J.R."/>
            <person name="Worley K.C."/>
            <person name="Wright R.A."/>
            <person name="Wu W."/>
            <person name="Young L."/>
            <person name="Zhang L."/>
            <person name="Zhang J."/>
            <person name="Zhu Y."/>
            <person name="Muzny D.M."/>
            <person name="Weinstock G."/>
            <person name="Gibbs R.A."/>
        </authorList>
    </citation>
    <scope>NUCLEOTIDE SEQUENCE [LARGE SCALE GENOMIC DNA]</scope>
    <source>
        <strain evidence="4">LSR1</strain>
    </source>
</reference>
<dbReference type="AlphaFoldDB" id="A0A8R2AGR3"/>
<dbReference type="OrthoDB" id="2155209at2759"/>
<evidence type="ECO:0000259" key="2">
    <source>
        <dbReference type="Pfam" id="PF14916"/>
    </source>
</evidence>
<keyword evidence="4" id="KW-1185">Reference proteome</keyword>
<feature type="domain" description="CCDC92/74 N-terminal" evidence="2">
    <location>
        <begin position="53"/>
        <end position="99"/>
    </location>
</feature>
<dbReference type="Pfam" id="PF14916">
    <property type="entry name" value="CCDC92"/>
    <property type="match status" value="1"/>
</dbReference>
<evidence type="ECO:0000313" key="4">
    <source>
        <dbReference type="Proteomes" id="UP000007819"/>
    </source>
</evidence>
<dbReference type="EnsemblMetazoa" id="XM_003244579.4">
    <property type="protein sequence ID" value="XP_003244627.1"/>
    <property type="gene ID" value="LOC100572574"/>
</dbReference>